<dbReference type="AlphaFoldDB" id="A0A1I2HRF9"/>
<organism evidence="1 2">
    <name type="scientific">Streptomyces mirabilis</name>
    <dbReference type="NCBI Taxonomy" id="68239"/>
    <lineage>
        <taxon>Bacteria</taxon>
        <taxon>Bacillati</taxon>
        <taxon>Actinomycetota</taxon>
        <taxon>Actinomycetes</taxon>
        <taxon>Kitasatosporales</taxon>
        <taxon>Streptomycetaceae</taxon>
        <taxon>Streptomyces</taxon>
    </lineage>
</organism>
<name>A0A1I2HRF9_9ACTN</name>
<accession>A0A1I2HRF9</accession>
<sequence length="240" mass="25827">MSRGGSARPGRQVDGVHSTCVAARCPVAKQVVLVTRAQREAELPRLGSDLLDQLLVPQASGGLRPGAAGVVRRDRQVQFPAHGLDPEVVAEVVDDRVGLVRGWSSSLAKNTDAALRVSLTRVLGVPLAELGDMRDRGRLRSSPRGRLAHATRRSTSVVQASDLCSPVCHDDQAWLQGLHEIQFSSDCSAYQQIARNIGGESFVEANADERLEVFFHASDQAARHTARMFGQRAAGYAVSS</sequence>
<gene>
    <name evidence="1" type="ORF">SAMN02787118_105292</name>
</gene>
<reference evidence="1 2" key="1">
    <citation type="submission" date="2016-10" db="EMBL/GenBank/DDBJ databases">
        <authorList>
            <person name="de Groot N.N."/>
        </authorList>
    </citation>
    <scope>NUCLEOTIDE SEQUENCE [LARGE SCALE GENOMIC DNA]</scope>
    <source>
        <strain evidence="1 2">OK461</strain>
    </source>
</reference>
<dbReference type="Proteomes" id="UP000181942">
    <property type="component" value="Unassembled WGS sequence"/>
</dbReference>
<dbReference type="EMBL" id="FONR01000005">
    <property type="protein sequence ID" value="SFF31437.1"/>
    <property type="molecule type" value="Genomic_DNA"/>
</dbReference>
<evidence type="ECO:0000313" key="2">
    <source>
        <dbReference type="Proteomes" id="UP000181942"/>
    </source>
</evidence>
<protein>
    <submittedName>
        <fullName evidence="1">Uncharacterized protein</fullName>
    </submittedName>
</protein>
<proteinExistence type="predicted"/>
<evidence type="ECO:0000313" key="1">
    <source>
        <dbReference type="EMBL" id="SFF31437.1"/>
    </source>
</evidence>